<feature type="transmembrane region" description="Helical" evidence="2">
    <location>
        <begin position="12"/>
        <end position="34"/>
    </location>
</feature>
<keyword evidence="2" id="KW-0472">Membrane</keyword>
<dbReference type="Pfam" id="PF11306">
    <property type="entry name" value="DUF3108"/>
    <property type="match status" value="1"/>
</dbReference>
<organism evidence="4 5">
    <name type="scientific">Chloracidobacterium sp. N</name>
    <dbReference type="NCBI Taxonomy" id="2821540"/>
    <lineage>
        <taxon>Bacteria</taxon>
        <taxon>Pseudomonadati</taxon>
        <taxon>Acidobacteriota</taxon>
        <taxon>Terriglobia</taxon>
        <taxon>Terriglobales</taxon>
        <taxon>Acidobacteriaceae</taxon>
        <taxon>Chloracidobacterium</taxon>
        <taxon>Chloracidobacterium aggregatum</taxon>
    </lineage>
</organism>
<dbReference type="Gene3D" id="2.120.10.30">
    <property type="entry name" value="TolB, C-terminal domain"/>
    <property type="match status" value="1"/>
</dbReference>
<dbReference type="InterPro" id="IPR021457">
    <property type="entry name" value="DUF3108"/>
</dbReference>
<dbReference type="Gene3D" id="3.40.50.1820">
    <property type="entry name" value="alpha/beta hydrolase"/>
    <property type="match status" value="1"/>
</dbReference>
<dbReference type="InterPro" id="IPR029058">
    <property type="entry name" value="AB_hydrolase_fold"/>
</dbReference>
<feature type="domain" description="Peptidase S9 prolyl oligopeptidase catalytic" evidence="3">
    <location>
        <begin position="446"/>
        <end position="660"/>
    </location>
</feature>
<evidence type="ECO:0000256" key="2">
    <source>
        <dbReference type="SAM" id="Phobius"/>
    </source>
</evidence>
<evidence type="ECO:0000313" key="5">
    <source>
        <dbReference type="Proteomes" id="UP000677668"/>
    </source>
</evidence>
<evidence type="ECO:0000313" key="4">
    <source>
        <dbReference type="EMBL" id="QUV92906.1"/>
    </source>
</evidence>
<gene>
    <name evidence="4" type="ORF">J8C05_05800</name>
</gene>
<dbReference type="EMBL" id="CP072642">
    <property type="protein sequence ID" value="QUV92906.1"/>
    <property type="molecule type" value="Genomic_DNA"/>
</dbReference>
<keyword evidence="1" id="KW-0378">Hydrolase</keyword>
<evidence type="ECO:0000256" key="1">
    <source>
        <dbReference type="ARBA" id="ARBA00022801"/>
    </source>
</evidence>
<name>A0ABX8B005_9BACT</name>
<dbReference type="SUPFAM" id="SSF82171">
    <property type="entry name" value="DPP6 N-terminal domain-like"/>
    <property type="match status" value="1"/>
</dbReference>
<dbReference type="RefSeq" id="WP_211421339.1">
    <property type="nucleotide sequence ID" value="NZ_CP072642.1"/>
</dbReference>
<dbReference type="PANTHER" id="PTHR42776">
    <property type="entry name" value="SERINE PEPTIDASE S9 FAMILY MEMBER"/>
    <property type="match status" value="1"/>
</dbReference>
<proteinExistence type="predicted"/>
<accession>A0ABX8B005</accession>
<sequence length="909" mass="100513">MEVDTRKAVRTAFRAVFPVSLGYLLCLLVAGVGMSVPVRAGLPPLIDRQLIFGNPDLAGAQLSPDGKYMAFLKPYRETLNIWVKRTDEPFTQARPLTDSTTRPLRNFFWTRDGRFILYVQDQGGDENFNLYAVDPAAAPAAGRDVPPARDLTGLKGVRVQIYAVPRDAPDVVCLGINDRDPAWHDVYQLKLSTGERTRLRENREQISGWFFDEAGQLRLAIRVAPNGDTEVLRVDADRLVKVYGCSVFESASPIRMHADGQRVYMVTNRGNGVDLTRLVLFDPRTGREELVESDPLGRVDFGSASFSEVTNNLVATSYVDERVRTYWRDKGYARDHQWLQKRLPGKDIAFASGTRDEQLWVVVATSDTEPGETYLFDRRARRLTLQYRLYDKLDRQHLAPMKAIRYPSSDGLEIPAYLTLPKGVPARDLPLVVLPHGGPWARDVWGYQRQVQFLANRGYAVLQPNFRGSTGYGKKFLNAGNGQWGDLMQDDLTWGVKYLVAQGIADPKRIGIMGGSYGGYATLAGVAFTPKLYAAAVAIVAPSNLITLLETIPPYWEAARRLFHTRMGDPGRPEDRARMERQSPLNAADRIETPLMIVQGANDPRVKKSEADQIVVALRDRGFPVEYLCAPDEGHGFARPVNNLALYAATERFLAAYLKGRFQETMPEEVAARLKDITVDVKTVTRPARVGVTSPALTRPERDLQAGVLRYRGTIEVPGQSIPATVETMVTEADGLWEIREETRLPMGTVVETTKLEKSSLVVRARQVSQGPLTVDVAFRAGKADGSVQLNGTPRPLAADLGGELLADGAGRYLVIGRLPLAVGYTATLRNFNVQNGRPTLVQLRVVGMEEAQVASGTFNTYRVELTDEGGTQTVVWVDATTRLPVRLAVKGASLGGAAIALELVESRF</sequence>
<keyword evidence="2" id="KW-0812">Transmembrane</keyword>
<keyword evidence="5" id="KW-1185">Reference proteome</keyword>
<dbReference type="PANTHER" id="PTHR42776:SF27">
    <property type="entry name" value="DIPEPTIDYL PEPTIDASE FAMILY MEMBER 6"/>
    <property type="match status" value="1"/>
</dbReference>
<keyword evidence="2" id="KW-1133">Transmembrane helix</keyword>
<protein>
    <submittedName>
        <fullName evidence="4">S9 family peptidase</fullName>
    </submittedName>
</protein>
<dbReference type="SUPFAM" id="SSF53474">
    <property type="entry name" value="alpha/beta-Hydrolases"/>
    <property type="match status" value="1"/>
</dbReference>
<evidence type="ECO:0000259" key="3">
    <source>
        <dbReference type="Pfam" id="PF00326"/>
    </source>
</evidence>
<dbReference type="InterPro" id="IPR001375">
    <property type="entry name" value="Peptidase_S9_cat"/>
</dbReference>
<reference evidence="4 5" key="1">
    <citation type="submission" date="2021-03" db="EMBL/GenBank/DDBJ databases">
        <title>Genomic and phenotypic characterization of Chloracidobacterium isolates provides evidence for multiple species.</title>
        <authorList>
            <person name="Saini M.K."/>
            <person name="Costas A.M.G."/>
            <person name="Tank M."/>
            <person name="Bryant D.A."/>
        </authorList>
    </citation>
    <scope>NUCLEOTIDE SEQUENCE [LARGE SCALE GENOMIC DNA]</scope>
    <source>
        <strain evidence="4 5">N</strain>
    </source>
</reference>
<dbReference type="Pfam" id="PF00326">
    <property type="entry name" value="Peptidase_S9"/>
    <property type="match status" value="1"/>
</dbReference>
<dbReference type="InterPro" id="IPR011042">
    <property type="entry name" value="6-blade_b-propeller_TolB-like"/>
</dbReference>
<dbReference type="Proteomes" id="UP000677668">
    <property type="component" value="Chromosome 1"/>
</dbReference>